<keyword evidence="2" id="KW-0560">Oxidoreductase</keyword>
<evidence type="ECO:0000313" key="6">
    <source>
        <dbReference type="Proteomes" id="UP000585665"/>
    </source>
</evidence>
<feature type="domain" description="Nitroreductase" evidence="4">
    <location>
        <begin position="78"/>
        <end position="163"/>
    </location>
</feature>
<protein>
    <submittedName>
        <fullName evidence="5">Nitroreductase family protein</fullName>
    </submittedName>
</protein>
<evidence type="ECO:0000259" key="4">
    <source>
        <dbReference type="Pfam" id="PF00881"/>
    </source>
</evidence>
<accession>A0A850PAG1</accession>
<comment type="similarity">
    <text evidence="1">Belongs to the nitroreductase family.</text>
</comment>
<dbReference type="InterPro" id="IPR000415">
    <property type="entry name" value="Nitroreductase-like"/>
</dbReference>
<dbReference type="CDD" id="cd02138">
    <property type="entry name" value="TdsD-like"/>
    <property type="match status" value="1"/>
</dbReference>
<keyword evidence="6" id="KW-1185">Reference proteome</keyword>
<dbReference type="InterPro" id="IPR029479">
    <property type="entry name" value="Nitroreductase"/>
</dbReference>
<dbReference type="Pfam" id="PF00881">
    <property type="entry name" value="Nitroreductase"/>
    <property type="match status" value="2"/>
</dbReference>
<dbReference type="PANTHER" id="PTHR43673:SF10">
    <property type="entry name" value="NADH DEHYDROGENASE_NAD(P)H NITROREDUCTASE XCC3605-RELATED"/>
    <property type="match status" value="1"/>
</dbReference>
<dbReference type="PANTHER" id="PTHR43673">
    <property type="entry name" value="NAD(P)H NITROREDUCTASE YDGI-RELATED"/>
    <property type="match status" value="1"/>
</dbReference>
<name>A0A850PAG1_9PROT</name>
<gene>
    <name evidence="5" type="ORF">HUK82_13170</name>
</gene>
<proteinExistence type="inferred from homology"/>
<evidence type="ECO:0000313" key="5">
    <source>
        <dbReference type="EMBL" id="NVN41507.1"/>
    </source>
</evidence>
<comment type="caution">
    <text evidence="5">The sequence shown here is derived from an EMBL/GenBank/DDBJ whole genome shotgun (WGS) entry which is preliminary data.</text>
</comment>
<organism evidence="5 6">
    <name type="scientific">Ameyamaea chiangmaiensis</name>
    <dbReference type="NCBI Taxonomy" id="442969"/>
    <lineage>
        <taxon>Bacteria</taxon>
        <taxon>Pseudomonadati</taxon>
        <taxon>Pseudomonadota</taxon>
        <taxon>Alphaproteobacteria</taxon>
        <taxon>Acetobacterales</taxon>
        <taxon>Acetobacteraceae</taxon>
        <taxon>Ameyamaea</taxon>
    </lineage>
</organism>
<dbReference type="Proteomes" id="UP000585665">
    <property type="component" value="Unassembled WGS sequence"/>
</dbReference>
<dbReference type="RefSeq" id="WP_176614399.1">
    <property type="nucleotide sequence ID" value="NZ_JABXXR010000138.1"/>
</dbReference>
<dbReference type="AlphaFoldDB" id="A0A850PAG1"/>
<sequence>MTNAPERATAPSVNRLFVDRWSPRAFAPDTLDAQTLLGFLEAGRWAPSAYNSQPWRFFYALRGTPAWSSFLSWLIPFNQSWAGNAAALVFVASRNTMVPPEATDPVDAPTHAYDTGAAAVQVMLQATHEGWAAHAMSGIDAAAAHAGLKLGADVTVLTAIAIGKQGDKGTLPEYLQGREAPSDRLPLEQVAFEGGAPA</sequence>
<dbReference type="GO" id="GO:0016491">
    <property type="term" value="F:oxidoreductase activity"/>
    <property type="evidence" value="ECO:0007669"/>
    <property type="project" value="UniProtKB-KW"/>
</dbReference>
<feature type="region of interest" description="Disordered" evidence="3">
    <location>
        <begin position="178"/>
        <end position="198"/>
    </location>
</feature>
<dbReference type="SUPFAM" id="SSF55469">
    <property type="entry name" value="FMN-dependent nitroreductase-like"/>
    <property type="match status" value="1"/>
</dbReference>
<dbReference type="EMBL" id="JABXXR010000138">
    <property type="protein sequence ID" value="NVN41507.1"/>
    <property type="molecule type" value="Genomic_DNA"/>
</dbReference>
<evidence type="ECO:0000256" key="1">
    <source>
        <dbReference type="ARBA" id="ARBA00007118"/>
    </source>
</evidence>
<dbReference type="Gene3D" id="3.40.109.10">
    <property type="entry name" value="NADH Oxidase"/>
    <property type="match status" value="1"/>
</dbReference>
<reference evidence="5 6" key="1">
    <citation type="submission" date="2020-06" db="EMBL/GenBank/DDBJ databases">
        <title>Description of novel acetic acid bacteria.</title>
        <authorList>
            <person name="Sombolestani A."/>
        </authorList>
    </citation>
    <scope>NUCLEOTIDE SEQUENCE [LARGE SCALE GENOMIC DNA]</scope>
    <source>
        <strain evidence="5 6">LMG 27010</strain>
    </source>
</reference>
<feature type="domain" description="Nitroreductase" evidence="4">
    <location>
        <begin position="19"/>
        <end position="59"/>
    </location>
</feature>
<evidence type="ECO:0000256" key="2">
    <source>
        <dbReference type="ARBA" id="ARBA00023002"/>
    </source>
</evidence>
<evidence type="ECO:0000256" key="3">
    <source>
        <dbReference type="SAM" id="MobiDB-lite"/>
    </source>
</evidence>